<dbReference type="EMBL" id="JAUQTG010000004">
    <property type="protein sequence ID" value="MDO7856678.1"/>
    <property type="molecule type" value="Genomic_DNA"/>
</dbReference>
<comment type="caution">
    <text evidence="2">The sequence shown here is derived from an EMBL/GenBank/DDBJ whole genome shotgun (WGS) entry which is preliminary data.</text>
</comment>
<dbReference type="Gene3D" id="3.40.630.30">
    <property type="match status" value="1"/>
</dbReference>
<dbReference type="InterPro" id="IPR000182">
    <property type="entry name" value="GNAT_dom"/>
</dbReference>
<keyword evidence="5" id="KW-1185">Reference proteome</keyword>
<dbReference type="EMBL" id="JARRYG010000039">
    <property type="protein sequence ID" value="MDG4698875.1"/>
    <property type="molecule type" value="Genomic_DNA"/>
</dbReference>
<evidence type="ECO:0000313" key="3">
    <source>
        <dbReference type="EMBL" id="MDO7856678.1"/>
    </source>
</evidence>
<dbReference type="AlphaFoldDB" id="A0AA42FRV8"/>
<protein>
    <submittedName>
        <fullName evidence="2">GNAT family N-acetyltransferase</fullName>
    </submittedName>
</protein>
<dbReference type="GO" id="GO:0016747">
    <property type="term" value="F:acyltransferase activity, transferring groups other than amino-acyl groups"/>
    <property type="evidence" value="ECO:0007669"/>
    <property type="project" value="InterPro"/>
</dbReference>
<evidence type="ECO:0000313" key="2">
    <source>
        <dbReference type="EMBL" id="MDG4698875.1"/>
    </source>
</evidence>
<reference evidence="2" key="1">
    <citation type="submission" date="2023-03" db="EMBL/GenBank/DDBJ databases">
        <title>a new species belonging to Providencia genus.</title>
        <authorList>
            <person name="Yang W."/>
            <person name="Hu F."/>
            <person name="Shen S."/>
            <person name="Ding L."/>
            <person name="Yin D."/>
        </authorList>
    </citation>
    <scope>NUCLEOTIDE SEQUENCE</scope>
    <source>
        <strain evidence="2">CRE-3FA-0001</strain>
    </source>
</reference>
<accession>A0AA42FRV8</accession>
<dbReference type="Pfam" id="PF00583">
    <property type="entry name" value="Acetyltransf_1"/>
    <property type="match status" value="1"/>
</dbReference>
<gene>
    <name evidence="2" type="ORF">P7V44_21865</name>
    <name evidence="3" type="ORF">Q5E86_09975</name>
</gene>
<sequence length="147" mass="16591">MVTLVVLTPENWEECADLQVSPAQSAFIASNLYSIAEVQFLTGFVVKGICHRDEMIGMLMYGIDPDDGNYWIYRFMIDEKHQGKGYAKQAMALLIADIQQENTANIPFLMVGYHSENNTAHYFYQSTGFVSQGLADWGENLAQYCLV</sequence>
<dbReference type="InterPro" id="IPR016181">
    <property type="entry name" value="Acyl_CoA_acyltransferase"/>
</dbReference>
<evidence type="ECO:0000313" key="5">
    <source>
        <dbReference type="Proteomes" id="UP001176478"/>
    </source>
</evidence>
<organism evidence="2 4">
    <name type="scientific">Providencia huashanensis</name>
    <dbReference type="NCBI Taxonomy" id="3037798"/>
    <lineage>
        <taxon>Bacteria</taxon>
        <taxon>Pseudomonadati</taxon>
        <taxon>Pseudomonadota</taxon>
        <taxon>Gammaproteobacteria</taxon>
        <taxon>Enterobacterales</taxon>
        <taxon>Morganellaceae</taxon>
        <taxon>Providencia</taxon>
    </lineage>
</organism>
<dbReference type="Proteomes" id="UP001176478">
    <property type="component" value="Unassembled WGS sequence"/>
</dbReference>
<reference evidence="3" key="2">
    <citation type="submission" date="2023-07" db="EMBL/GenBank/DDBJ databases">
        <authorList>
            <person name="Yang W."/>
            <person name="Chen J."/>
            <person name="Ji P."/>
            <person name="Hu F."/>
        </authorList>
    </citation>
    <scope>NUCLEOTIDE SEQUENCE</scope>
    <source>
        <strain evidence="3">CRE-138-0111</strain>
    </source>
</reference>
<name>A0AA42FRV8_9GAMM</name>
<dbReference type="PROSITE" id="PS51186">
    <property type="entry name" value="GNAT"/>
    <property type="match status" value="1"/>
</dbReference>
<dbReference type="CDD" id="cd04301">
    <property type="entry name" value="NAT_SF"/>
    <property type="match status" value="1"/>
</dbReference>
<feature type="domain" description="N-acetyltransferase" evidence="1">
    <location>
        <begin position="2"/>
        <end position="147"/>
    </location>
</feature>
<evidence type="ECO:0000259" key="1">
    <source>
        <dbReference type="PROSITE" id="PS51186"/>
    </source>
</evidence>
<dbReference type="SUPFAM" id="SSF55729">
    <property type="entry name" value="Acyl-CoA N-acyltransferases (Nat)"/>
    <property type="match status" value="1"/>
</dbReference>
<evidence type="ECO:0000313" key="4">
    <source>
        <dbReference type="Proteomes" id="UP001156701"/>
    </source>
</evidence>
<reference evidence="3" key="3">
    <citation type="journal article" date="2024" name="Int. J. Antimicrob. Agents">
        <title>Identification of a novel Providencia species showing multi-drug-resistant in three patients with hospital-acquired infection.</title>
        <authorList>
            <person name="Yang W."/>
            <person name="Chen J."/>
            <person name="Yang F."/>
            <person name="Ji P."/>
            <person name="Shen S."/>
            <person name="Yin D."/>
            <person name="Hu F."/>
        </authorList>
    </citation>
    <scope>NUCLEOTIDE SEQUENCE</scope>
    <source>
        <strain evidence="3">CRE-138-0111</strain>
    </source>
</reference>
<proteinExistence type="predicted"/>
<dbReference type="Proteomes" id="UP001156701">
    <property type="component" value="Unassembled WGS sequence"/>
</dbReference>
<dbReference type="RefSeq" id="WP_048606288.1">
    <property type="nucleotide sequence ID" value="NZ_JARRYG010000039.1"/>
</dbReference>